<feature type="region of interest" description="Disordered" evidence="1">
    <location>
        <begin position="74"/>
        <end position="143"/>
    </location>
</feature>
<feature type="compositionally biased region" description="Polar residues" evidence="1">
    <location>
        <begin position="81"/>
        <end position="91"/>
    </location>
</feature>
<dbReference type="VEuPathDB" id="VectorBase:AMEC011809"/>
<protein>
    <submittedName>
        <fullName evidence="2">Uncharacterized protein</fullName>
    </submittedName>
</protein>
<dbReference type="AlphaFoldDB" id="A0A182U0R0"/>
<evidence type="ECO:0000313" key="2">
    <source>
        <dbReference type="EnsemblMetazoa" id="AMEC011809-PA"/>
    </source>
</evidence>
<evidence type="ECO:0000313" key="3">
    <source>
        <dbReference type="Proteomes" id="UP000075902"/>
    </source>
</evidence>
<evidence type="ECO:0000256" key="1">
    <source>
        <dbReference type="SAM" id="MobiDB-lite"/>
    </source>
</evidence>
<reference evidence="2" key="2">
    <citation type="submission" date="2020-05" db="UniProtKB">
        <authorList>
            <consortium name="EnsemblMetazoa"/>
        </authorList>
    </citation>
    <scope>IDENTIFICATION</scope>
    <source>
        <strain evidence="2">CM1001059</strain>
    </source>
</reference>
<dbReference type="Proteomes" id="UP000075902">
    <property type="component" value="Unassembled WGS sequence"/>
</dbReference>
<reference evidence="3" key="1">
    <citation type="submission" date="2014-01" db="EMBL/GenBank/DDBJ databases">
        <title>The Genome Sequence of Anopheles melas CM1001059_A (V2).</title>
        <authorList>
            <consortium name="The Broad Institute Genomics Platform"/>
            <person name="Neafsey D.E."/>
            <person name="Besansky N."/>
            <person name="Howell P."/>
            <person name="Walton C."/>
            <person name="Young S.K."/>
            <person name="Zeng Q."/>
            <person name="Gargeya S."/>
            <person name="Fitzgerald M."/>
            <person name="Haas B."/>
            <person name="Abouelleil A."/>
            <person name="Allen A.W."/>
            <person name="Alvarado L."/>
            <person name="Arachchi H.M."/>
            <person name="Berlin A.M."/>
            <person name="Chapman S.B."/>
            <person name="Gainer-Dewar J."/>
            <person name="Goldberg J."/>
            <person name="Griggs A."/>
            <person name="Gujja S."/>
            <person name="Hansen M."/>
            <person name="Howarth C."/>
            <person name="Imamovic A."/>
            <person name="Ireland A."/>
            <person name="Larimer J."/>
            <person name="McCowan C."/>
            <person name="Murphy C."/>
            <person name="Pearson M."/>
            <person name="Poon T.W."/>
            <person name="Priest M."/>
            <person name="Roberts A."/>
            <person name="Saif S."/>
            <person name="Shea T."/>
            <person name="Sisk P."/>
            <person name="Sykes S."/>
            <person name="Wortman J."/>
            <person name="Nusbaum C."/>
            <person name="Birren B."/>
        </authorList>
    </citation>
    <scope>NUCLEOTIDE SEQUENCE [LARGE SCALE GENOMIC DNA]</scope>
    <source>
        <strain evidence="3">CM1001059</strain>
    </source>
</reference>
<proteinExistence type="predicted"/>
<accession>A0A182U0R0</accession>
<sequence>MNVSRATSSSLRVAISRSLTTPRDSSPSPSMTAYGIWYSSQCCSWASSFGLSLPLWADATYTSVSLVRVLPPARASRMENSRSTPIDTPTHGTCLRFGLNMPTRLSYRPPPATDPTVISSSALPPPPAPPPPPSRTASYITPV</sequence>
<dbReference type="EnsemblMetazoa" id="AMEC011809-RA">
    <property type="protein sequence ID" value="AMEC011809-PA"/>
    <property type="gene ID" value="AMEC011809"/>
</dbReference>
<keyword evidence="3" id="KW-1185">Reference proteome</keyword>
<feature type="compositionally biased region" description="Pro residues" evidence="1">
    <location>
        <begin position="123"/>
        <end position="134"/>
    </location>
</feature>
<name>A0A182U0R0_9DIPT</name>
<organism evidence="2 3">
    <name type="scientific">Anopheles melas</name>
    <dbReference type="NCBI Taxonomy" id="34690"/>
    <lineage>
        <taxon>Eukaryota</taxon>
        <taxon>Metazoa</taxon>
        <taxon>Ecdysozoa</taxon>
        <taxon>Arthropoda</taxon>
        <taxon>Hexapoda</taxon>
        <taxon>Insecta</taxon>
        <taxon>Pterygota</taxon>
        <taxon>Neoptera</taxon>
        <taxon>Endopterygota</taxon>
        <taxon>Diptera</taxon>
        <taxon>Nematocera</taxon>
        <taxon>Culicoidea</taxon>
        <taxon>Culicidae</taxon>
        <taxon>Anophelinae</taxon>
        <taxon>Anopheles</taxon>
    </lineage>
</organism>